<evidence type="ECO:0000256" key="1">
    <source>
        <dbReference type="ARBA" id="ARBA00005352"/>
    </source>
</evidence>
<dbReference type="STRING" id="559515.M4B4M8"/>
<dbReference type="InParanoid" id="M4B4M8"/>
<proteinExistence type="inferred from homology"/>
<evidence type="ECO:0000259" key="2">
    <source>
        <dbReference type="Pfam" id="PF19031"/>
    </source>
</evidence>
<comment type="similarity">
    <text evidence="1">Belongs to the CCZ1 family.</text>
</comment>
<sequence>MLLLWHEALGSNDEQATDDERRARVLYFYNDNNDDAKLLPSLRLVQGLLEFVRALRGKDSTKGTDVETTEWTPEWTSATLSRRKVFILELEPQIFMALGVHPRDKIKDHRAGYEALLREIYGMFRLFHGSIDSNLRLLLPSSGRSVASDTTCKKDFNGMDLLMHIAAVRKQLRKLRLAIDAHTRNQVFDDTGRVTDLLHEDDELAQLLEAERTAEAELEVLVVRSPALLLHKKCASFFPTLLHSLDIRGSNSLLELQGISFFPMDELTFLSLQTFVSGFQTEPQFSKDGMGASSVRSMALFFKGNLLWNSMETSILHLLHKLLWLREERGMTMLHDNAHRDFGELHRGQTSESSDNPELWMSDAYKDTFNPVWSSKLSYTECDAVAQSEDCCPQMRKTARSLHNQHPVSLSTFLRGTPPRSSGNRVVAPVATSGSGVAAIAAQYGVPSQLPASLSRFEKLQCNEVSPVMFKNAVNARNRSRSCQNAGLMMKDGYYAKMPFTNLESASERDWSDIESIWSPVIFPHDRTSTSAAATSVPEKQRVAIWHDADLTMITLLGLDEMDLGSASAASSLLQLTTLENFVDYLEDQQRFRNLAQLILTQHEATFAPRKKFVHNVVMQLDPD</sequence>
<reference evidence="3" key="2">
    <citation type="submission" date="2015-06" db="UniProtKB">
        <authorList>
            <consortium name="EnsemblProtists"/>
        </authorList>
    </citation>
    <scope>IDENTIFICATION</scope>
    <source>
        <strain evidence="3">Emoy2</strain>
    </source>
</reference>
<accession>M4B4M8</accession>
<dbReference type="Proteomes" id="UP000011713">
    <property type="component" value="Unassembled WGS sequence"/>
</dbReference>
<organism evidence="3 4">
    <name type="scientific">Hyaloperonospora arabidopsidis (strain Emoy2)</name>
    <name type="common">Downy mildew agent</name>
    <name type="synonym">Peronospora arabidopsidis</name>
    <dbReference type="NCBI Taxonomy" id="559515"/>
    <lineage>
        <taxon>Eukaryota</taxon>
        <taxon>Sar</taxon>
        <taxon>Stramenopiles</taxon>
        <taxon>Oomycota</taxon>
        <taxon>Peronosporomycetes</taxon>
        <taxon>Peronosporales</taxon>
        <taxon>Peronosporaceae</taxon>
        <taxon>Hyaloperonospora</taxon>
    </lineage>
</organism>
<feature type="domain" description="CCZ1/INTU/HSP4 first Longin" evidence="2">
    <location>
        <begin position="14"/>
        <end position="129"/>
    </location>
</feature>
<dbReference type="AlphaFoldDB" id="M4B4M8"/>
<evidence type="ECO:0000313" key="3">
    <source>
        <dbReference type="EnsemblProtists" id="HpaP801227"/>
    </source>
</evidence>
<dbReference type="InterPro" id="IPR013176">
    <property type="entry name" value="Ccz1"/>
</dbReference>
<dbReference type="HOGENOM" id="CLU_017607_0_0_1"/>
<dbReference type="EnsemblProtists" id="HpaT801227">
    <property type="protein sequence ID" value="HpaP801227"/>
    <property type="gene ID" value="HpaG801227"/>
</dbReference>
<dbReference type="eggNOG" id="ENOG502RRJW">
    <property type="taxonomic scope" value="Eukaryota"/>
</dbReference>
<dbReference type="PANTHER" id="PTHR13056:SF0">
    <property type="entry name" value="VACUOLAR FUSION PROTEIN CCZ1 HOMOLOG-RELATED"/>
    <property type="match status" value="1"/>
</dbReference>
<keyword evidence="4" id="KW-1185">Reference proteome</keyword>
<protein>
    <recommendedName>
        <fullName evidence="2">CCZ1/INTU/HSP4 first Longin domain-containing protein</fullName>
    </recommendedName>
</protein>
<dbReference type="EMBL" id="JH598325">
    <property type="status" value="NOT_ANNOTATED_CDS"/>
    <property type="molecule type" value="Genomic_DNA"/>
</dbReference>
<name>M4B4M8_HYAAE</name>
<evidence type="ECO:0000313" key="4">
    <source>
        <dbReference type="Proteomes" id="UP000011713"/>
    </source>
</evidence>
<dbReference type="PANTHER" id="PTHR13056">
    <property type="entry name" value="VACUOLAR FUSION PROTEIN CCZ1 HOMOLOG-RELATED"/>
    <property type="match status" value="1"/>
</dbReference>
<dbReference type="Pfam" id="PF19031">
    <property type="entry name" value="Intu_longin_1"/>
    <property type="match status" value="1"/>
</dbReference>
<dbReference type="InterPro" id="IPR043987">
    <property type="entry name" value="CCZ1/INTU/HSP4_longin_1"/>
</dbReference>
<dbReference type="VEuPathDB" id="FungiDB:HpaG801227"/>
<dbReference type="GO" id="GO:0035658">
    <property type="term" value="C:Mon1-Ccz1 complex"/>
    <property type="evidence" value="ECO:0007669"/>
    <property type="project" value="InterPro"/>
</dbReference>
<dbReference type="GO" id="GO:0016192">
    <property type="term" value="P:vesicle-mediated transport"/>
    <property type="evidence" value="ECO:0007669"/>
    <property type="project" value="InterPro"/>
</dbReference>
<reference evidence="4" key="1">
    <citation type="journal article" date="2010" name="Science">
        <title>Signatures of adaptation to obligate biotrophy in the Hyaloperonospora arabidopsidis genome.</title>
        <authorList>
            <person name="Baxter L."/>
            <person name="Tripathy S."/>
            <person name="Ishaque N."/>
            <person name="Boot N."/>
            <person name="Cabral A."/>
            <person name="Kemen E."/>
            <person name="Thines M."/>
            <person name="Ah-Fong A."/>
            <person name="Anderson R."/>
            <person name="Badejoko W."/>
            <person name="Bittner-Eddy P."/>
            <person name="Boore J.L."/>
            <person name="Chibucos M.C."/>
            <person name="Coates M."/>
            <person name="Dehal P."/>
            <person name="Delehaunty K."/>
            <person name="Dong S."/>
            <person name="Downton P."/>
            <person name="Dumas B."/>
            <person name="Fabro G."/>
            <person name="Fronick C."/>
            <person name="Fuerstenberg S.I."/>
            <person name="Fulton L."/>
            <person name="Gaulin E."/>
            <person name="Govers F."/>
            <person name="Hughes L."/>
            <person name="Humphray S."/>
            <person name="Jiang R.H."/>
            <person name="Judelson H."/>
            <person name="Kamoun S."/>
            <person name="Kyung K."/>
            <person name="Meijer H."/>
            <person name="Minx P."/>
            <person name="Morris P."/>
            <person name="Nelson J."/>
            <person name="Phuntumart V."/>
            <person name="Qutob D."/>
            <person name="Rehmany A."/>
            <person name="Rougon-Cardoso A."/>
            <person name="Ryden P."/>
            <person name="Torto-Alalibo T."/>
            <person name="Studholme D."/>
            <person name="Wang Y."/>
            <person name="Win J."/>
            <person name="Wood J."/>
            <person name="Clifton S.W."/>
            <person name="Rogers J."/>
            <person name="Van den Ackerveken G."/>
            <person name="Jones J.D."/>
            <person name="McDowell J.M."/>
            <person name="Beynon J."/>
            <person name="Tyler B.M."/>
        </authorList>
    </citation>
    <scope>NUCLEOTIDE SEQUENCE [LARGE SCALE GENOMIC DNA]</scope>
    <source>
        <strain evidence="4">Emoy2</strain>
    </source>
</reference>